<keyword evidence="2" id="KW-1185">Reference proteome</keyword>
<dbReference type="RefSeq" id="WP_092348373.1">
    <property type="nucleotide sequence ID" value="NZ_FNQN01000006.1"/>
</dbReference>
<reference evidence="1 2" key="1">
    <citation type="submission" date="2016-10" db="EMBL/GenBank/DDBJ databases">
        <authorList>
            <person name="de Groot N.N."/>
        </authorList>
    </citation>
    <scope>NUCLEOTIDE SEQUENCE [LARGE SCALE GENOMIC DNA]</scope>
    <source>
        <strain evidence="1 2">DSM 7343</strain>
    </source>
</reference>
<accession>A0A1H4BL41</accession>
<gene>
    <name evidence="1" type="ORF">SAMN05660420_02265</name>
</gene>
<dbReference type="EMBL" id="FNQN01000006">
    <property type="protein sequence ID" value="SEA48883.1"/>
    <property type="molecule type" value="Genomic_DNA"/>
</dbReference>
<dbReference type="OrthoDB" id="4981820at2"/>
<organism evidence="1 2">
    <name type="scientific">Desulfuromusa kysingii</name>
    <dbReference type="NCBI Taxonomy" id="37625"/>
    <lineage>
        <taxon>Bacteria</taxon>
        <taxon>Pseudomonadati</taxon>
        <taxon>Thermodesulfobacteriota</taxon>
        <taxon>Desulfuromonadia</taxon>
        <taxon>Desulfuromonadales</taxon>
        <taxon>Geopsychrobacteraceae</taxon>
        <taxon>Desulfuromusa</taxon>
    </lineage>
</organism>
<dbReference type="Gene3D" id="2.180.10.10">
    <property type="entry name" value="RHS repeat-associated core"/>
    <property type="match status" value="1"/>
</dbReference>
<evidence type="ECO:0000313" key="2">
    <source>
        <dbReference type="Proteomes" id="UP000199409"/>
    </source>
</evidence>
<proteinExistence type="predicted"/>
<dbReference type="Proteomes" id="UP000199409">
    <property type="component" value="Unassembled WGS sequence"/>
</dbReference>
<name>A0A1H4BL41_9BACT</name>
<dbReference type="PROSITE" id="PS51257">
    <property type="entry name" value="PROKAR_LIPOPROTEIN"/>
    <property type="match status" value="1"/>
</dbReference>
<protein>
    <submittedName>
        <fullName evidence="1">YD repeat-containing protein</fullName>
    </submittedName>
</protein>
<dbReference type="AlphaFoldDB" id="A0A1H4BL41"/>
<sequence length="576" mass="65028">MKQRCYSHYSYFLVMLILLPLVLSGCGGSSSNHEITASQYPYGADSIATTTTKGDTYIQSFEYNSAMQVIGQVIEETSYADNDGDPVPDTRFVQSYTYDPAITGTSILYDNNLAPVAQESALSSNFGAITSLIQEWYYSDEETGVMDTTPSIQEESHYSYTPSGLPLKQTEVNDGITTDTYTFTYNSAEDITSFIHTEIDDTSSTTVHTFEYDSYGNLISHIVTADGDVTKEDSYTHSYADGLKMQTIVDKSDEDIYQIDFTYNDKKQLISKKTSTDVYDNVEGYDTFSLHTYIYDSAGRLLTDSETYSYSNDNDETIDYLRHYYQAWEYNEQGLLTMSSTEQYSYPDPINETLSSHYGDINSYTYADSGNLAMHSYENLLDADNDGVFEGTSQYWSDEYSYNDAGYLTVYTHEEKDYPGGELSSTRTETNIVTYSDGILTKTVEVNFEDGSETFRQSNTFTYDDSGQLVSVETDEDDTDNQTTSLTYNDDQTVTLLSEEDEMPMIVDFTSEGIPTGTADVTFDSPTIVEYPNAPEIDEYYSASYVADDNDKTYLKILKVPKMLEFIYNRVESHIK</sequence>
<evidence type="ECO:0000313" key="1">
    <source>
        <dbReference type="EMBL" id="SEA48883.1"/>
    </source>
</evidence>